<evidence type="ECO:0000313" key="3">
    <source>
        <dbReference type="EMBL" id="BBJ25562.1"/>
    </source>
</evidence>
<dbReference type="RefSeq" id="WP_259887987.1">
    <property type="nucleotide sequence ID" value="NZ_JANZNJ010000060.1"/>
</dbReference>
<accession>A0A455X6D9</accession>
<dbReference type="GO" id="GO:0015074">
    <property type="term" value="P:DNA integration"/>
    <property type="evidence" value="ECO:0007669"/>
    <property type="project" value="InterPro"/>
</dbReference>
<proteinExistence type="predicted"/>
<dbReference type="InterPro" id="IPR002104">
    <property type="entry name" value="Integrase_catalytic"/>
</dbReference>
<dbReference type="Pfam" id="PF00589">
    <property type="entry name" value="Phage_integrase"/>
    <property type="match status" value="1"/>
</dbReference>
<dbReference type="GO" id="GO:0003677">
    <property type="term" value="F:DNA binding"/>
    <property type="evidence" value="ECO:0007669"/>
    <property type="project" value="InterPro"/>
</dbReference>
<evidence type="ECO:0000256" key="1">
    <source>
        <dbReference type="ARBA" id="ARBA00023172"/>
    </source>
</evidence>
<dbReference type="InterPro" id="IPR011010">
    <property type="entry name" value="DNA_brk_join_enz"/>
</dbReference>
<reference evidence="3" key="1">
    <citation type="submission" date="2019-04" db="EMBL/GenBank/DDBJ databases">
        <title>Emergence of IMP-producing hypervirulent Klebsiella pneumoniae carrying pLVPK-like virulence plasmid.</title>
        <authorList>
            <person name="Harada S."/>
            <person name="Aoki K."/>
            <person name="Ishii Y."/>
            <person name="Ohno Y."/>
            <person name="Kotatsu M."/>
            <person name="Tateda K."/>
        </authorList>
    </citation>
    <scope>NUCLEOTIDE SEQUENCE</scope>
    <source>
        <strain evidence="3">THC11</strain>
        <plasmid evidence="3">pTHC11-1</plasmid>
    </source>
</reference>
<dbReference type="Gene3D" id="1.10.443.10">
    <property type="entry name" value="Intergrase catalytic core"/>
    <property type="match status" value="1"/>
</dbReference>
<protein>
    <recommendedName>
        <fullName evidence="2">Tyr recombinase domain-containing protein</fullName>
    </recommendedName>
</protein>
<feature type="domain" description="Tyr recombinase" evidence="2">
    <location>
        <begin position="48"/>
        <end position="101"/>
    </location>
</feature>
<dbReference type="InterPro" id="IPR013762">
    <property type="entry name" value="Integrase-like_cat_sf"/>
</dbReference>
<dbReference type="AlphaFoldDB" id="A0A455X6D9"/>
<evidence type="ECO:0000259" key="2">
    <source>
        <dbReference type="Pfam" id="PF00589"/>
    </source>
</evidence>
<geneLocation type="plasmid" evidence="3">
    <name>pTHC11-1</name>
</geneLocation>
<dbReference type="SUPFAM" id="SSF56349">
    <property type="entry name" value="DNA breaking-rejoining enzymes"/>
    <property type="match status" value="1"/>
</dbReference>
<keyword evidence="3" id="KW-0614">Plasmid</keyword>
<keyword evidence="1" id="KW-0233">DNA recombination</keyword>
<name>A0A455X6D9_KLEPN</name>
<dbReference type="GO" id="GO:0006310">
    <property type="term" value="P:DNA recombination"/>
    <property type="evidence" value="ECO:0007669"/>
    <property type="project" value="UniProtKB-KW"/>
</dbReference>
<organism evidence="3">
    <name type="scientific">Klebsiella pneumoniae</name>
    <dbReference type="NCBI Taxonomy" id="573"/>
    <lineage>
        <taxon>Bacteria</taxon>
        <taxon>Pseudomonadati</taxon>
        <taxon>Pseudomonadota</taxon>
        <taxon>Gammaproteobacteria</taxon>
        <taxon>Enterobacterales</taxon>
        <taxon>Enterobacteriaceae</taxon>
        <taxon>Klebsiella/Raoultella group</taxon>
        <taxon>Klebsiella</taxon>
        <taxon>Klebsiella pneumoniae complex</taxon>
    </lineage>
</organism>
<dbReference type="EMBL" id="AP019549">
    <property type="protein sequence ID" value="BBJ25562.1"/>
    <property type="molecule type" value="Genomic_DNA"/>
</dbReference>
<sequence>MLVKAGFSEGLLTQLQNESKVSREDVGMLSSNSLNQAFARLWGIAGKVSDSNRQSGRYRTWTGHSVRVGGAIELFKAGYSLEKITEMGNWSDPKMVFRYIRGYLASEKAMVSFMRNHLDDI</sequence>